<evidence type="ECO:0000313" key="7">
    <source>
        <dbReference type="Proteomes" id="UP000278627"/>
    </source>
</evidence>
<sequence>NNNNNNNNNSNNINNNSNINFKVRFLEAQNRKLAADLDLLRGKWGKDTFNIKQMYEGEISDARKLINETIKQRDELEKQIRKMQDELSDYRKRYDEALRLCDVDRKKIDEMFSQLAKIEAEINALRRRITELEEEVMRIKKDNQRLLGELQRTRTVCFCFLFLFFVFKFLRFN</sequence>
<evidence type="ECO:0000256" key="1">
    <source>
        <dbReference type="ARBA" id="ARBA00022754"/>
    </source>
</evidence>
<dbReference type="EMBL" id="UZAD01007884">
    <property type="protein sequence ID" value="VDN88421.1"/>
    <property type="molecule type" value="Genomic_DNA"/>
</dbReference>
<dbReference type="AlphaFoldDB" id="A0A0N4TGD2"/>
<reference evidence="6 7" key="2">
    <citation type="submission" date="2018-11" db="EMBL/GenBank/DDBJ databases">
        <authorList>
            <consortium name="Pathogen Informatics"/>
        </authorList>
    </citation>
    <scope>NUCLEOTIDE SEQUENCE [LARGE SCALE GENOMIC DNA]</scope>
</reference>
<dbReference type="InterPro" id="IPR039008">
    <property type="entry name" value="IF_rod_dom"/>
</dbReference>
<dbReference type="GO" id="GO:0090435">
    <property type="term" value="P:protein localization to nuclear envelope"/>
    <property type="evidence" value="ECO:0007669"/>
    <property type="project" value="TreeGrafter"/>
</dbReference>
<dbReference type="Pfam" id="PF00038">
    <property type="entry name" value="Filament"/>
    <property type="match status" value="1"/>
</dbReference>
<dbReference type="GO" id="GO:0005200">
    <property type="term" value="F:structural constituent of cytoskeleton"/>
    <property type="evidence" value="ECO:0007669"/>
    <property type="project" value="TreeGrafter"/>
</dbReference>
<evidence type="ECO:0000256" key="2">
    <source>
        <dbReference type="ARBA" id="ARBA00023054"/>
    </source>
</evidence>
<organism evidence="8">
    <name type="scientific">Brugia pahangi</name>
    <name type="common">Filarial nematode worm</name>
    <dbReference type="NCBI Taxonomy" id="6280"/>
    <lineage>
        <taxon>Eukaryota</taxon>
        <taxon>Metazoa</taxon>
        <taxon>Ecdysozoa</taxon>
        <taxon>Nematoda</taxon>
        <taxon>Chromadorea</taxon>
        <taxon>Rhabditida</taxon>
        <taxon>Spirurina</taxon>
        <taxon>Spiruromorpha</taxon>
        <taxon>Filarioidea</taxon>
        <taxon>Onchocercidae</taxon>
        <taxon>Brugia</taxon>
    </lineage>
</organism>
<keyword evidence="7" id="KW-1185">Reference proteome</keyword>
<evidence type="ECO:0000313" key="8">
    <source>
        <dbReference type="WBParaSite" id="BPAG_0000727001-mRNA-1"/>
    </source>
</evidence>
<dbReference type="GO" id="GO:0005652">
    <property type="term" value="C:nuclear lamina"/>
    <property type="evidence" value="ECO:0007669"/>
    <property type="project" value="TreeGrafter"/>
</dbReference>
<dbReference type="PROSITE" id="PS51842">
    <property type="entry name" value="IF_ROD_2"/>
    <property type="match status" value="1"/>
</dbReference>
<dbReference type="STRING" id="6280.A0A0N4TGD2"/>
<keyword evidence="4" id="KW-0812">Transmembrane</keyword>
<keyword evidence="4" id="KW-0472">Membrane</keyword>
<dbReference type="GO" id="GO:0007097">
    <property type="term" value="P:nuclear migration"/>
    <property type="evidence" value="ECO:0007669"/>
    <property type="project" value="TreeGrafter"/>
</dbReference>
<proteinExistence type="predicted"/>
<reference evidence="8" key="1">
    <citation type="submission" date="2017-02" db="UniProtKB">
        <authorList>
            <consortium name="WormBaseParasite"/>
        </authorList>
    </citation>
    <scope>IDENTIFICATION</scope>
</reference>
<evidence type="ECO:0000256" key="4">
    <source>
        <dbReference type="SAM" id="Phobius"/>
    </source>
</evidence>
<keyword evidence="4" id="KW-1133">Transmembrane helix</keyword>
<name>A0A0N4TGD2_BRUPA</name>
<dbReference type="PANTHER" id="PTHR45721">
    <property type="entry name" value="LAMIN DM0-RELATED"/>
    <property type="match status" value="1"/>
</dbReference>
<feature type="transmembrane region" description="Helical" evidence="4">
    <location>
        <begin position="155"/>
        <end position="172"/>
    </location>
</feature>
<protein>
    <submittedName>
        <fullName evidence="8">IF rod domain-containing protein</fullName>
    </submittedName>
</protein>
<dbReference type="Proteomes" id="UP000278627">
    <property type="component" value="Unassembled WGS sequence"/>
</dbReference>
<feature type="coiled-coil region" evidence="3">
    <location>
        <begin position="23"/>
        <end position="149"/>
    </location>
</feature>
<dbReference type="GO" id="GO:0005882">
    <property type="term" value="C:intermediate filament"/>
    <property type="evidence" value="ECO:0007669"/>
    <property type="project" value="UniProtKB-KW"/>
</dbReference>
<feature type="domain" description="IF rod" evidence="5">
    <location>
        <begin position="22"/>
        <end position="173"/>
    </location>
</feature>
<dbReference type="Gene3D" id="1.20.5.1160">
    <property type="entry name" value="Vasodilator-stimulated phosphoprotein"/>
    <property type="match status" value="1"/>
</dbReference>
<keyword evidence="2 3" id="KW-0175">Coiled coil</keyword>
<dbReference type="GO" id="GO:0031507">
    <property type="term" value="P:heterochromatin formation"/>
    <property type="evidence" value="ECO:0007669"/>
    <property type="project" value="TreeGrafter"/>
</dbReference>
<dbReference type="GO" id="GO:0006998">
    <property type="term" value="P:nuclear envelope organization"/>
    <property type="evidence" value="ECO:0007669"/>
    <property type="project" value="TreeGrafter"/>
</dbReference>
<evidence type="ECO:0000259" key="5">
    <source>
        <dbReference type="PROSITE" id="PS51842"/>
    </source>
</evidence>
<gene>
    <name evidence="6" type="ORF">BPAG_LOCUS7235</name>
</gene>
<evidence type="ECO:0000313" key="6">
    <source>
        <dbReference type="EMBL" id="VDN88421.1"/>
    </source>
</evidence>
<dbReference type="SUPFAM" id="SSF90257">
    <property type="entry name" value="Myosin rod fragments"/>
    <property type="match status" value="1"/>
</dbReference>
<dbReference type="PANTHER" id="PTHR45721:SF12">
    <property type="entry name" value="INTERMEDIATE FILAMENT PROTEIN IFA-1"/>
    <property type="match status" value="1"/>
</dbReference>
<dbReference type="WBParaSite" id="BPAG_0000727001-mRNA-1">
    <property type="protein sequence ID" value="BPAG_0000727001-mRNA-1"/>
    <property type="gene ID" value="BPAG_0000727001"/>
</dbReference>
<dbReference type="GO" id="GO:0051664">
    <property type="term" value="P:nuclear pore localization"/>
    <property type="evidence" value="ECO:0007669"/>
    <property type="project" value="TreeGrafter"/>
</dbReference>
<keyword evidence="1" id="KW-0403">Intermediate filament</keyword>
<accession>A0A0N4TGD2</accession>
<evidence type="ECO:0000256" key="3">
    <source>
        <dbReference type="SAM" id="Coils"/>
    </source>
</evidence>